<evidence type="ECO:0000313" key="5">
    <source>
        <dbReference type="Proteomes" id="UP000265515"/>
    </source>
</evidence>
<dbReference type="InterPro" id="IPR012337">
    <property type="entry name" value="RNaseH-like_sf"/>
</dbReference>
<dbReference type="EMBL" id="BFEA01000375">
    <property type="protein sequence ID" value="GBG81471.1"/>
    <property type="molecule type" value="Genomic_DNA"/>
</dbReference>
<evidence type="ECO:0000313" key="4">
    <source>
        <dbReference type="EMBL" id="GBG81471.1"/>
    </source>
</evidence>
<dbReference type="PANTHER" id="PTHR37984">
    <property type="entry name" value="PROTEIN CBG26694"/>
    <property type="match status" value="1"/>
</dbReference>
<dbReference type="GO" id="GO:0003676">
    <property type="term" value="F:nucleic acid binding"/>
    <property type="evidence" value="ECO:0007669"/>
    <property type="project" value="InterPro"/>
</dbReference>
<feature type="region of interest" description="Disordered" evidence="2">
    <location>
        <begin position="145"/>
        <end position="259"/>
    </location>
</feature>
<dbReference type="InterPro" id="IPR001584">
    <property type="entry name" value="Integrase_cat-core"/>
</dbReference>
<feature type="compositionally biased region" description="Basic and acidic residues" evidence="2">
    <location>
        <begin position="225"/>
        <end position="239"/>
    </location>
</feature>
<dbReference type="AlphaFoldDB" id="A0A388LGR1"/>
<feature type="compositionally biased region" description="Polar residues" evidence="2">
    <location>
        <begin position="154"/>
        <end position="169"/>
    </location>
</feature>
<keyword evidence="5" id="KW-1185">Reference proteome</keyword>
<reference evidence="4 5" key="1">
    <citation type="journal article" date="2018" name="Cell">
        <title>The Chara Genome: Secondary Complexity and Implications for Plant Terrestrialization.</title>
        <authorList>
            <person name="Nishiyama T."/>
            <person name="Sakayama H."/>
            <person name="Vries J.D."/>
            <person name="Buschmann H."/>
            <person name="Saint-Marcoux D."/>
            <person name="Ullrich K.K."/>
            <person name="Haas F.B."/>
            <person name="Vanderstraeten L."/>
            <person name="Becker D."/>
            <person name="Lang D."/>
            <person name="Vosolsobe S."/>
            <person name="Rombauts S."/>
            <person name="Wilhelmsson P.K.I."/>
            <person name="Janitza P."/>
            <person name="Kern R."/>
            <person name="Heyl A."/>
            <person name="Rumpler F."/>
            <person name="Villalobos L.I.A.C."/>
            <person name="Clay J.M."/>
            <person name="Skokan R."/>
            <person name="Toyoda A."/>
            <person name="Suzuki Y."/>
            <person name="Kagoshima H."/>
            <person name="Schijlen E."/>
            <person name="Tajeshwar N."/>
            <person name="Catarino B."/>
            <person name="Hetherington A.J."/>
            <person name="Saltykova A."/>
            <person name="Bonnot C."/>
            <person name="Breuninger H."/>
            <person name="Symeonidi A."/>
            <person name="Radhakrishnan G.V."/>
            <person name="Van Nieuwerburgh F."/>
            <person name="Deforce D."/>
            <person name="Chang C."/>
            <person name="Karol K.G."/>
            <person name="Hedrich R."/>
            <person name="Ulvskov P."/>
            <person name="Glockner G."/>
            <person name="Delwiche C.F."/>
            <person name="Petrasek J."/>
            <person name="Van de Peer Y."/>
            <person name="Friml J."/>
            <person name="Beilby M."/>
            <person name="Dolan L."/>
            <person name="Kohara Y."/>
            <person name="Sugano S."/>
            <person name="Fujiyama A."/>
            <person name="Delaux P.-M."/>
            <person name="Quint M."/>
            <person name="TheiBen G."/>
            <person name="Hagemann M."/>
            <person name="Harholt J."/>
            <person name="Dunand C."/>
            <person name="Zachgo S."/>
            <person name="Langdale J."/>
            <person name="Maumus F."/>
            <person name="Straeten D.V.D."/>
            <person name="Gould S.B."/>
            <person name="Rensing S.A."/>
        </authorList>
    </citation>
    <scope>NUCLEOTIDE SEQUENCE [LARGE SCALE GENOMIC DNA]</scope>
    <source>
        <strain evidence="4 5">S276</strain>
    </source>
</reference>
<name>A0A388LGR1_CHABU</name>
<dbReference type="InterPro" id="IPR036397">
    <property type="entry name" value="RNaseH_sf"/>
</dbReference>
<proteinExistence type="predicted"/>
<keyword evidence="1" id="KW-0175">Coiled coil</keyword>
<dbReference type="PANTHER" id="PTHR37984:SF5">
    <property type="entry name" value="PROTEIN NYNRIN-LIKE"/>
    <property type="match status" value="1"/>
</dbReference>
<dbReference type="GO" id="GO:0015074">
    <property type="term" value="P:DNA integration"/>
    <property type="evidence" value="ECO:0007669"/>
    <property type="project" value="InterPro"/>
</dbReference>
<dbReference type="Gene3D" id="3.30.420.10">
    <property type="entry name" value="Ribonuclease H-like superfamily/Ribonuclease H"/>
    <property type="match status" value="1"/>
</dbReference>
<dbReference type="InterPro" id="IPR050951">
    <property type="entry name" value="Retrovirus_Pol_polyprotein"/>
</dbReference>
<dbReference type="SUPFAM" id="SSF53098">
    <property type="entry name" value="Ribonuclease H-like"/>
    <property type="match status" value="1"/>
</dbReference>
<feature type="compositionally biased region" description="Polar residues" evidence="2">
    <location>
        <begin position="805"/>
        <end position="829"/>
    </location>
</feature>
<dbReference type="Gramene" id="GBG81471">
    <property type="protein sequence ID" value="GBG81471"/>
    <property type="gene ID" value="CBR_g32461"/>
</dbReference>
<evidence type="ECO:0000256" key="1">
    <source>
        <dbReference type="SAM" id="Coils"/>
    </source>
</evidence>
<dbReference type="Proteomes" id="UP000265515">
    <property type="component" value="Unassembled WGS sequence"/>
</dbReference>
<feature type="coiled-coil region" evidence="1">
    <location>
        <begin position="538"/>
        <end position="572"/>
    </location>
</feature>
<feature type="region of interest" description="Disordered" evidence="2">
    <location>
        <begin position="804"/>
        <end position="834"/>
    </location>
</feature>
<organism evidence="4 5">
    <name type="scientific">Chara braunii</name>
    <name type="common">Braun's stonewort</name>
    <dbReference type="NCBI Taxonomy" id="69332"/>
    <lineage>
        <taxon>Eukaryota</taxon>
        <taxon>Viridiplantae</taxon>
        <taxon>Streptophyta</taxon>
        <taxon>Charophyceae</taxon>
        <taxon>Charales</taxon>
        <taxon>Characeae</taxon>
        <taxon>Chara</taxon>
    </lineage>
</organism>
<evidence type="ECO:0000256" key="2">
    <source>
        <dbReference type="SAM" id="MobiDB-lite"/>
    </source>
</evidence>
<evidence type="ECO:0000259" key="3">
    <source>
        <dbReference type="PROSITE" id="PS50994"/>
    </source>
</evidence>
<sequence length="899" mass="102031">MTDADGIVRSPAATPENFIKTLEKRELARLQVPKVDIFLFDGDGVSEWLKLLEQVTGEASKPDKFKLMSRYVRWELRPEVVKVAVGANGDWSKFKEEMQRRFKLGDGLLTKTDLEMLSRNEFNTAGAFATAFEKMARKVPGMVEEEQCPGAPSGTENLSGAMVTASTPRSGMAFRPSSRAGMAALAARTRSKGPPSSSQPPQDNPGPSGEKKMVEVPGDEEDEDEKLREEEDKKADERAKKRGARTGADKDQKGKKKKYTVRMEEGFDVEGMVDRLLEGHNDLLNLKDILASAPKLRDELKARLPRRFVMDRGSEFTCAEVKALLKGSGVIAEYTTATHPQANTPVERGHSTITNLLAKWTDGRPNQWPNFLRIAFFVDNITVRRSTGYTLATLWYVRHATFPIESFLKTWRRQNLETNLTFEELIDSRARQIDAIEGRIEEAASMVADNRTKDKFRWDKMARVRKEPLKVGDIVLLYDSSLEKQWSRKLDKRWLGPYRVTRSGEHGAYQIEELTGTACKDWVFDSRLKKFVARDEVAEKVYGQRVDWEREVENLTKEVERQSKEVEAVKVDMVEIWAENEAIRQVNQTLNKVNDVLRAYLQAQQVSFQTKEAEWEKRIQDLETRRAQQTPTVVVDWTKAQGFEIRGQPAKNAFKCQKEEEKVDQQEGGEIPLIDKEMLESQEALAENDSEVEEFEWRMPTSMILGQEPTKPEERPPAEAIRIEEVPPTTQRETVGQQEAQESVGQTTVEAELRRDLKKCRESAIPQDMPLVIDLRDALGSCATGSRPEGRVGEQVMQTDDRVTCPTSSKVPQQEVTSKVTAVPSSVPSQEGDKMSQKKIDKCFYCKKGKHRSDDCPKSLKDEANSLAARESYGVWRDRNGILVPKTRDGVRTQLYRQL</sequence>
<feature type="compositionally biased region" description="Low complexity" evidence="2">
    <location>
        <begin position="192"/>
        <end position="208"/>
    </location>
</feature>
<gene>
    <name evidence="4" type="ORF">CBR_g32461</name>
</gene>
<protein>
    <recommendedName>
        <fullName evidence="3">Integrase catalytic domain-containing protein</fullName>
    </recommendedName>
</protein>
<feature type="region of interest" description="Disordered" evidence="2">
    <location>
        <begin position="728"/>
        <end position="748"/>
    </location>
</feature>
<dbReference type="OrthoDB" id="444848at2759"/>
<feature type="domain" description="Integrase catalytic" evidence="3">
    <location>
        <begin position="305"/>
        <end position="411"/>
    </location>
</feature>
<accession>A0A388LGR1</accession>
<dbReference type="PROSITE" id="PS50994">
    <property type="entry name" value="INTEGRASE"/>
    <property type="match status" value="1"/>
</dbReference>
<comment type="caution">
    <text evidence="4">The sequence shown here is derived from an EMBL/GenBank/DDBJ whole genome shotgun (WGS) entry which is preliminary data.</text>
</comment>